<dbReference type="PANTHER" id="PTHR24304">
    <property type="entry name" value="CYTOCHROME P450 FAMILY 7"/>
    <property type="match status" value="1"/>
</dbReference>
<dbReference type="InterPro" id="IPR001128">
    <property type="entry name" value="Cyt_P450"/>
</dbReference>
<dbReference type="InParanoid" id="A0A165DKV5"/>
<dbReference type="GO" id="GO:0020037">
    <property type="term" value="F:heme binding"/>
    <property type="evidence" value="ECO:0007669"/>
    <property type="project" value="InterPro"/>
</dbReference>
<dbReference type="Pfam" id="PF00067">
    <property type="entry name" value="p450"/>
    <property type="match status" value="1"/>
</dbReference>
<evidence type="ECO:0000256" key="3">
    <source>
        <dbReference type="ARBA" id="ARBA00022617"/>
    </source>
</evidence>
<name>A0A165DKV5_9BASI</name>
<evidence type="ECO:0000313" key="7">
    <source>
        <dbReference type="EMBL" id="KZT53034.1"/>
    </source>
</evidence>
<evidence type="ECO:0000256" key="5">
    <source>
        <dbReference type="ARBA" id="ARBA00023004"/>
    </source>
</evidence>
<evidence type="ECO:0000256" key="4">
    <source>
        <dbReference type="ARBA" id="ARBA00022723"/>
    </source>
</evidence>
<dbReference type="STRING" id="1353952.A0A165DKV5"/>
<dbReference type="PRINTS" id="PR00465">
    <property type="entry name" value="EP450IV"/>
</dbReference>
<keyword evidence="8" id="KW-1185">Reference proteome</keyword>
<protein>
    <submittedName>
        <fullName evidence="7">Cytochrome P450</fullName>
    </submittedName>
</protein>
<keyword evidence="4 6" id="KW-0479">Metal-binding</keyword>
<evidence type="ECO:0000256" key="1">
    <source>
        <dbReference type="ARBA" id="ARBA00001971"/>
    </source>
</evidence>
<comment type="similarity">
    <text evidence="2">Belongs to the cytochrome P450 family.</text>
</comment>
<dbReference type="GO" id="GO:0016705">
    <property type="term" value="F:oxidoreductase activity, acting on paired donors, with incorporation or reduction of molecular oxygen"/>
    <property type="evidence" value="ECO:0007669"/>
    <property type="project" value="InterPro"/>
</dbReference>
<comment type="cofactor">
    <cofactor evidence="1 6">
        <name>heme</name>
        <dbReference type="ChEBI" id="CHEBI:30413"/>
    </cofactor>
</comment>
<proteinExistence type="inferred from homology"/>
<dbReference type="InterPro" id="IPR036396">
    <property type="entry name" value="Cyt_P450_sf"/>
</dbReference>
<accession>A0A165DKV5</accession>
<dbReference type="InterPro" id="IPR050529">
    <property type="entry name" value="CYP450_sterol_14alpha_dmase"/>
</dbReference>
<evidence type="ECO:0000256" key="6">
    <source>
        <dbReference type="PIRSR" id="PIRSR602403-1"/>
    </source>
</evidence>
<keyword evidence="5 6" id="KW-0408">Iron</keyword>
<dbReference type="PANTHER" id="PTHR24304:SF2">
    <property type="entry name" value="24-HYDROXYCHOLESTEROL 7-ALPHA-HYDROXYLASE"/>
    <property type="match status" value="1"/>
</dbReference>
<dbReference type="SUPFAM" id="SSF48264">
    <property type="entry name" value="Cytochrome P450"/>
    <property type="match status" value="1"/>
</dbReference>
<feature type="binding site" description="axial binding residue" evidence="6">
    <location>
        <position position="428"/>
    </location>
    <ligand>
        <name>heme</name>
        <dbReference type="ChEBI" id="CHEBI:30413"/>
    </ligand>
    <ligandPart>
        <name>Fe</name>
        <dbReference type="ChEBI" id="CHEBI:18248"/>
    </ligandPart>
</feature>
<gene>
    <name evidence="7" type="ORF">CALCODRAFT_486668</name>
</gene>
<dbReference type="InterPro" id="IPR002403">
    <property type="entry name" value="Cyt_P450_E_grp-IV"/>
</dbReference>
<sequence length="489" mass="54317">MPGLLLIAAPVLIAALFATWYLKVRVSPRRDAPPMVPYIIPWIGSSINMATDPDAFFANATAKHGNIVGVQAVGTYRYFVTHPTLAKQVHKMSKQFVFTPYRLHLSMKVFGMKKSTIEETGFFEDSFFETLHRLMAPNEISKNLVPTYAKYAAQEVAAYVPPPTPVTARDLLYKMLFRASAYAFFGGNFDADSCIDDFIAFDKALPLIMLDVPWPLTIPGQQAHEAIMKHMRNYVEKTNASGGDYVEYMTNHAREYHVEHEIPALCLTLLWALEANAPLAAYWAVVLSLVHKNGLAPLVTEIDTARAAWESTNPGLSVAKNPDYFVAQANLPLLLATIQETLRYATSSFSIRRVMEPTTFAGYNFHVGEELVINGRSSQTDDEYYPDPEAFEPSRFLHAGSTTLPTGKEKLINTTAYTAPFGGGVSMCEGRHFAQTELKIFIVLLLTQLDISLAPGAKPEDAAMDSTRIGLGVIHPKRDVMLIVKRRSE</sequence>
<dbReference type="Gene3D" id="1.10.630.10">
    <property type="entry name" value="Cytochrome P450"/>
    <property type="match status" value="1"/>
</dbReference>
<evidence type="ECO:0000313" key="8">
    <source>
        <dbReference type="Proteomes" id="UP000076842"/>
    </source>
</evidence>
<keyword evidence="3 6" id="KW-0349">Heme</keyword>
<evidence type="ECO:0000256" key="2">
    <source>
        <dbReference type="ARBA" id="ARBA00010617"/>
    </source>
</evidence>
<dbReference type="AlphaFoldDB" id="A0A165DKV5"/>
<dbReference type="GO" id="GO:0008395">
    <property type="term" value="F:steroid hydroxylase activity"/>
    <property type="evidence" value="ECO:0007669"/>
    <property type="project" value="TreeGrafter"/>
</dbReference>
<dbReference type="OrthoDB" id="3366823at2759"/>
<dbReference type="Proteomes" id="UP000076842">
    <property type="component" value="Unassembled WGS sequence"/>
</dbReference>
<organism evidence="7 8">
    <name type="scientific">Calocera cornea HHB12733</name>
    <dbReference type="NCBI Taxonomy" id="1353952"/>
    <lineage>
        <taxon>Eukaryota</taxon>
        <taxon>Fungi</taxon>
        <taxon>Dikarya</taxon>
        <taxon>Basidiomycota</taxon>
        <taxon>Agaricomycotina</taxon>
        <taxon>Dacrymycetes</taxon>
        <taxon>Dacrymycetales</taxon>
        <taxon>Dacrymycetaceae</taxon>
        <taxon>Calocera</taxon>
    </lineage>
</organism>
<reference evidence="7 8" key="1">
    <citation type="journal article" date="2016" name="Mol. Biol. Evol.">
        <title>Comparative Genomics of Early-Diverging Mushroom-Forming Fungi Provides Insights into the Origins of Lignocellulose Decay Capabilities.</title>
        <authorList>
            <person name="Nagy L.G."/>
            <person name="Riley R."/>
            <person name="Tritt A."/>
            <person name="Adam C."/>
            <person name="Daum C."/>
            <person name="Floudas D."/>
            <person name="Sun H."/>
            <person name="Yadav J.S."/>
            <person name="Pangilinan J."/>
            <person name="Larsson K.H."/>
            <person name="Matsuura K."/>
            <person name="Barry K."/>
            <person name="Labutti K."/>
            <person name="Kuo R."/>
            <person name="Ohm R.A."/>
            <person name="Bhattacharya S.S."/>
            <person name="Shirouzu T."/>
            <person name="Yoshinaga Y."/>
            <person name="Martin F.M."/>
            <person name="Grigoriev I.V."/>
            <person name="Hibbett D.S."/>
        </authorList>
    </citation>
    <scope>NUCLEOTIDE SEQUENCE [LARGE SCALE GENOMIC DNA]</scope>
    <source>
        <strain evidence="7 8">HHB12733</strain>
    </source>
</reference>
<dbReference type="GO" id="GO:0005506">
    <property type="term" value="F:iron ion binding"/>
    <property type="evidence" value="ECO:0007669"/>
    <property type="project" value="InterPro"/>
</dbReference>
<dbReference type="EMBL" id="KV424048">
    <property type="protein sequence ID" value="KZT53034.1"/>
    <property type="molecule type" value="Genomic_DNA"/>
</dbReference>